<sequence>MQTETLLRSAVAELTDRASADLAIIWRRISSAVEAREVLAEVLPAIVDTYGAAAGAVAAEWYDDLRLEKGVGGRFFAVPAQPAVESVDALIGWGTGPLLGDKPDPSSALTLIQGGLQRRVADVARTTIQIASYDDPKASGWQRQSSGGCTFCQMLAGRGAVYSAKHADFASHDNCNCTAIPAFRGEPLPVRPYVPSLHSSTDADRARVRAYIASH</sequence>
<dbReference type="EMBL" id="JAEMNV010000014">
    <property type="protein sequence ID" value="MBJ8342785.1"/>
    <property type="molecule type" value="Genomic_DNA"/>
</dbReference>
<dbReference type="Proteomes" id="UP000655868">
    <property type="component" value="Unassembled WGS sequence"/>
</dbReference>
<organism evidence="1 2">
    <name type="scientific">Antrihabitans stalagmiti</name>
    <dbReference type="NCBI Taxonomy" id="2799499"/>
    <lineage>
        <taxon>Bacteria</taxon>
        <taxon>Bacillati</taxon>
        <taxon>Actinomycetota</taxon>
        <taxon>Actinomycetes</taxon>
        <taxon>Mycobacteriales</taxon>
        <taxon>Nocardiaceae</taxon>
        <taxon>Antrihabitans</taxon>
    </lineage>
</organism>
<gene>
    <name evidence="1" type="ORF">JGU71_28235</name>
</gene>
<name>A0A934NX57_9NOCA</name>
<dbReference type="Pfam" id="PF25310">
    <property type="entry name" value="VG15"/>
    <property type="match status" value="1"/>
</dbReference>
<reference evidence="1" key="1">
    <citation type="submission" date="2020-12" db="EMBL/GenBank/DDBJ databases">
        <title>Antrihabitans popcorni sp. nov. and Antrihabitans auranticaus sp. nov., isolated from a larva cave.</title>
        <authorList>
            <person name="Lee S.D."/>
            <person name="Kim I.S."/>
        </authorList>
    </citation>
    <scope>NUCLEOTIDE SEQUENCE</scope>
    <source>
        <strain evidence="1">YC3-6</strain>
    </source>
</reference>
<comment type="caution">
    <text evidence="1">The sequence shown here is derived from an EMBL/GenBank/DDBJ whole genome shotgun (WGS) entry which is preliminary data.</text>
</comment>
<dbReference type="InterPro" id="IPR057369">
    <property type="entry name" value="VG15"/>
</dbReference>
<accession>A0A934NX57</accession>
<keyword evidence="2" id="KW-1185">Reference proteome</keyword>
<proteinExistence type="predicted"/>
<protein>
    <submittedName>
        <fullName evidence="1">Uncharacterized protein</fullName>
    </submittedName>
</protein>
<evidence type="ECO:0000313" key="2">
    <source>
        <dbReference type="Proteomes" id="UP000655868"/>
    </source>
</evidence>
<dbReference type="RefSeq" id="WP_199708488.1">
    <property type="nucleotide sequence ID" value="NZ_JAEMNV010000014.1"/>
</dbReference>
<dbReference type="AlphaFoldDB" id="A0A934NX57"/>
<evidence type="ECO:0000313" key="1">
    <source>
        <dbReference type="EMBL" id="MBJ8342785.1"/>
    </source>
</evidence>